<dbReference type="SUPFAM" id="SSF52540">
    <property type="entry name" value="P-loop containing nucleoside triphosphate hydrolases"/>
    <property type="match status" value="1"/>
</dbReference>
<accession>A0A484HG99</accession>
<dbReference type="InterPro" id="IPR003959">
    <property type="entry name" value="ATPase_AAA_core"/>
</dbReference>
<dbReference type="InterPro" id="IPR027417">
    <property type="entry name" value="P-loop_NTPase"/>
</dbReference>
<dbReference type="PANTHER" id="PTHR32182">
    <property type="entry name" value="DNA REPLICATION AND REPAIR PROTEIN RECF"/>
    <property type="match status" value="1"/>
</dbReference>
<sequence>MLTRLKMSGFKNLVDVDVRFGPFTCIAGPNGVGKSNLFDAILFLSALADAPLLEAALSVRDDGGRTTDVRSLFHRVGDAYDKEMSFEAEMIVPREGTDDLGQKARAGITFLRYAVTIGRREDESALSRGPLELIREDLDYIKIGDASKYLKFPHKADSWRKSVIQGRRTSPFISTVNEGGRRVIKVSQDGGGGRPRSHNAKNLPRTVLSTTTAAESPTALLARREMQSWRLLQLEPSALREPDGFMAPPTLGADGSHMPATLYHLAHSQETDSHEDSGETNSRLYERAASRVSELIEGVGAIHVDRDEKRELFTLEVEDRDGTIHPARSLSDGTLRFLALAALELDPRATGLICLEEPENGIHPGRVSSMLRLLEDIAVDVDLPAGLDNPFRQVIINTHSPSVVQDVDSDSLLMVEMKETVRDGHRFQCARFSWLPDTWRAKAAPDVYPVSKGKLLAYLNPVLRQEDDGEKRKSKKVRDMLVCLKADGIVFPHTVSRSAGS</sequence>
<dbReference type="GO" id="GO:0016887">
    <property type="term" value="F:ATP hydrolysis activity"/>
    <property type="evidence" value="ECO:0007669"/>
    <property type="project" value="InterPro"/>
</dbReference>
<organism evidence="2">
    <name type="scientific">uncultured Desulfobacteraceae bacterium</name>
    <dbReference type="NCBI Taxonomy" id="218296"/>
    <lineage>
        <taxon>Bacteria</taxon>
        <taxon>Pseudomonadati</taxon>
        <taxon>Thermodesulfobacteriota</taxon>
        <taxon>Desulfobacteria</taxon>
        <taxon>Desulfobacterales</taxon>
        <taxon>Desulfobacteraceae</taxon>
        <taxon>environmental samples</taxon>
    </lineage>
</organism>
<dbReference type="GO" id="GO:0000731">
    <property type="term" value="P:DNA synthesis involved in DNA repair"/>
    <property type="evidence" value="ECO:0007669"/>
    <property type="project" value="TreeGrafter"/>
</dbReference>
<dbReference type="EMBL" id="CAACVI010000010">
    <property type="protein sequence ID" value="VEN73450.1"/>
    <property type="molecule type" value="Genomic_DNA"/>
</dbReference>
<feature type="domain" description="ATPase AAA-type core" evidence="1">
    <location>
        <begin position="23"/>
        <end position="97"/>
    </location>
</feature>
<protein>
    <submittedName>
        <fullName evidence="2">ATPase</fullName>
    </submittedName>
</protein>
<dbReference type="Gene3D" id="3.40.50.300">
    <property type="entry name" value="P-loop containing nucleotide triphosphate hydrolases"/>
    <property type="match status" value="2"/>
</dbReference>
<evidence type="ECO:0000313" key="2">
    <source>
        <dbReference type="EMBL" id="VEN73450.1"/>
    </source>
</evidence>
<dbReference type="GO" id="GO:0005524">
    <property type="term" value="F:ATP binding"/>
    <property type="evidence" value="ECO:0007669"/>
    <property type="project" value="InterPro"/>
</dbReference>
<evidence type="ECO:0000259" key="1">
    <source>
        <dbReference type="Pfam" id="PF13304"/>
    </source>
</evidence>
<feature type="domain" description="ATPase AAA-type core" evidence="1">
    <location>
        <begin position="287"/>
        <end position="404"/>
    </location>
</feature>
<dbReference type="PANTHER" id="PTHR32182:SF22">
    <property type="entry name" value="ATP-DEPENDENT ENDONUCLEASE, OLD FAMILY-RELATED"/>
    <property type="match status" value="1"/>
</dbReference>
<name>A0A484HG99_9BACT</name>
<dbReference type="CDD" id="cd00267">
    <property type="entry name" value="ABC_ATPase"/>
    <property type="match status" value="1"/>
</dbReference>
<gene>
    <name evidence="2" type="ORF">EPICR_180004</name>
</gene>
<dbReference type="Pfam" id="PF13304">
    <property type="entry name" value="AAA_21"/>
    <property type="match status" value="2"/>
</dbReference>
<reference evidence="2" key="1">
    <citation type="submission" date="2019-01" db="EMBL/GenBank/DDBJ databases">
        <authorList>
            <consortium name="Genoscope - CEA"/>
            <person name="William W."/>
        </authorList>
    </citation>
    <scope>NUCLEOTIDE SEQUENCE</scope>
    <source>
        <strain evidence="2">CR-1</strain>
    </source>
</reference>
<dbReference type="GO" id="GO:0006302">
    <property type="term" value="P:double-strand break repair"/>
    <property type="evidence" value="ECO:0007669"/>
    <property type="project" value="TreeGrafter"/>
</dbReference>
<dbReference type="AlphaFoldDB" id="A0A484HG99"/>
<proteinExistence type="predicted"/>